<protein>
    <submittedName>
        <fullName evidence="2">Uncharacterized protein</fullName>
    </submittedName>
</protein>
<sequence length="123" mass="14805">MEIERFEQIKENHKHNKKMLELNSPSQYIEINESELEDIGWLISTVEVLQKLVNYHQKKQKEAEDENEPYRHENARLRETIEQMLELSREQCLEVSYLSRLHEIGTKTLEGKEWNLTDIPKLK</sequence>
<dbReference type="RefSeq" id="WP_116555615.1">
    <property type="nucleotide sequence ID" value="NZ_QCZG01000035.1"/>
</dbReference>
<comment type="caution">
    <text evidence="2">The sequence shown here is derived from an EMBL/GenBank/DDBJ whole genome shotgun (WGS) entry which is preliminary data.</text>
</comment>
<name>A0A2U1JU11_9BACI</name>
<keyword evidence="3" id="KW-1185">Reference proteome</keyword>
<organism evidence="2 3">
    <name type="scientific">Pueribacillus theae</name>
    <dbReference type="NCBI Taxonomy" id="2171751"/>
    <lineage>
        <taxon>Bacteria</taxon>
        <taxon>Bacillati</taxon>
        <taxon>Bacillota</taxon>
        <taxon>Bacilli</taxon>
        <taxon>Bacillales</taxon>
        <taxon>Bacillaceae</taxon>
        <taxon>Pueribacillus</taxon>
    </lineage>
</organism>
<dbReference type="EMBL" id="QCZG01000035">
    <property type="protein sequence ID" value="PWA08642.1"/>
    <property type="molecule type" value="Genomic_DNA"/>
</dbReference>
<accession>A0A2U1JU11</accession>
<evidence type="ECO:0000313" key="2">
    <source>
        <dbReference type="EMBL" id="PWA08642.1"/>
    </source>
</evidence>
<dbReference type="Proteomes" id="UP000245998">
    <property type="component" value="Unassembled WGS sequence"/>
</dbReference>
<gene>
    <name evidence="2" type="ORF">DCC39_14485</name>
</gene>
<proteinExistence type="predicted"/>
<feature type="coiled-coil region" evidence="1">
    <location>
        <begin position="3"/>
        <end position="90"/>
    </location>
</feature>
<keyword evidence="1" id="KW-0175">Coiled coil</keyword>
<evidence type="ECO:0000256" key="1">
    <source>
        <dbReference type="SAM" id="Coils"/>
    </source>
</evidence>
<reference evidence="2 3" key="1">
    <citation type="submission" date="2018-04" db="EMBL/GenBank/DDBJ databases">
        <title>Camelliibacillus theae gen. nov., sp. nov., isolated from Pu'er tea.</title>
        <authorList>
            <person name="Niu L."/>
        </authorList>
    </citation>
    <scope>NUCLEOTIDE SEQUENCE [LARGE SCALE GENOMIC DNA]</scope>
    <source>
        <strain evidence="2 3">T8</strain>
    </source>
</reference>
<dbReference type="AlphaFoldDB" id="A0A2U1JU11"/>
<evidence type="ECO:0000313" key="3">
    <source>
        <dbReference type="Proteomes" id="UP000245998"/>
    </source>
</evidence>